<evidence type="ECO:0000256" key="1">
    <source>
        <dbReference type="SAM" id="MobiDB-lite"/>
    </source>
</evidence>
<accession>A0AAW2U825</accession>
<sequence length="69" mass="7046">MQIYQERRGAPGSWANSPGGCPSPMARSPGVLSERASGCPILGYGSTPGGAAGHPLHGRGHDGRTPHKL</sequence>
<name>A0AAW2U825_SESRA</name>
<comment type="caution">
    <text evidence="2">The sequence shown here is derived from an EMBL/GenBank/DDBJ whole genome shotgun (WGS) entry which is preliminary data.</text>
</comment>
<evidence type="ECO:0000313" key="2">
    <source>
        <dbReference type="EMBL" id="KAL0413129.1"/>
    </source>
</evidence>
<feature type="compositionally biased region" description="Basic and acidic residues" evidence="1">
    <location>
        <begin position="59"/>
        <end position="69"/>
    </location>
</feature>
<gene>
    <name evidence="2" type="ORF">Sradi_1514600</name>
</gene>
<dbReference type="AlphaFoldDB" id="A0AAW2U825"/>
<reference evidence="2" key="2">
    <citation type="journal article" date="2024" name="Plant">
        <title>Genomic evolution and insights into agronomic trait innovations of Sesamum species.</title>
        <authorList>
            <person name="Miao H."/>
            <person name="Wang L."/>
            <person name="Qu L."/>
            <person name="Liu H."/>
            <person name="Sun Y."/>
            <person name="Le M."/>
            <person name="Wang Q."/>
            <person name="Wei S."/>
            <person name="Zheng Y."/>
            <person name="Lin W."/>
            <person name="Duan Y."/>
            <person name="Cao H."/>
            <person name="Xiong S."/>
            <person name="Wang X."/>
            <person name="Wei L."/>
            <person name="Li C."/>
            <person name="Ma Q."/>
            <person name="Ju M."/>
            <person name="Zhao R."/>
            <person name="Li G."/>
            <person name="Mu C."/>
            <person name="Tian Q."/>
            <person name="Mei H."/>
            <person name="Zhang T."/>
            <person name="Gao T."/>
            <person name="Zhang H."/>
        </authorList>
    </citation>
    <scope>NUCLEOTIDE SEQUENCE</scope>
    <source>
        <strain evidence="2">G02</strain>
    </source>
</reference>
<protein>
    <submittedName>
        <fullName evidence="2">Uncharacterized protein</fullName>
    </submittedName>
</protein>
<organism evidence="2">
    <name type="scientific">Sesamum radiatum</name>
    <name type="common">Black benniseed</name>
    <dbReference type="NCBI Taxonomy" id="300843"/>
    <lineage>
        <taxon>Eukaryota</taxon>
        <taxon>Viridiplantae</taxon>
        <taxon>Streptophyta</taxon>
        <taxon>Embryophyta</taxon>
        <taxon>Tracheophyta</taxon>
        <taxon>Spermatophyta</taxon>
        <taxon>Magnoliopsida</taxon>
        <taxon>eudicotyledons</taxon>
        <taxon>Gunneridae</taxon>
        <taxon>Pentapetalae</taxon>
        <taxon>asterids</taxon>
        <taxon>lamiids</taxon>
        <taxon>Lamiales</taxon>
        <taxon>Pedaliaceae</taxon>
        <taxon>Sesamum</taxon>
    </lineage>
</organism>
<feature type="region of interest" description="Disordered" evidence="1">
    <location>
        <begin position="1"/>
        <end position="69"/>
    </location>
</feature>
<proteinExistence type="predicted"/>
<dbReference type="EMBL" id="JACGWJ010000006">
    <property type="protein sequence ID" value="KAL0413129.1"/>
    <property type="molecule type" value="Genomic_DNA"/>
</dbReference>
<reference evidence="2" key="1">
    <citation type="submission" date="2020-06" db="EMBL/GenBank/DDBJ databases">
        <authorList>
            <person name="Li T."/>
            <person name="Hu X."/>
            <person name="Zhang T."/>
            <person name="Song X."/>
            <person name="Zhang H."/>
            <person name="Dai N."/>
            <person name="Sheng W."/>
            <person name="Hou X."/>
            <person name="Wei L."/>
        </authorList>
    </citation>
    <scope>NUCLEOTIDE SEQUENCE</scope>
    <source>
        <strain evidence="2">G02</strain>
        <tissue evidence="2">Leaf</tissue>
    </source>
</reference>